<dbReference type="AlphaFoldDB" id="A0AA88X5W2"/>
<feature type="transmembrane region" description="Helical" evidence="1">
    <location>
        <begin position="12"/>
        <end position="35"/>
    </location>
</feature>
<keyword evidence="1" id="KW-0812">Transmembrane</keyword>
<keyword evidence="1" id="KW-1133">Transmembrane helix</keyword>
<evidence type="ECO:0000259" key="2">
    <source>
        <dbReference type="Pfam" id="PF06974"/>
    </source>
</evidence>
<keyword evidence="4" id="KW-1185">Reference proteome</keyword>
<sequence length="78" mass="8955">MTISNMIGPVEQMLWLAIHFEACTSWWLAFHSLTITMMSYMKRLRVAIGTEKGHIDPQRFESCVENAFDMMLKAAAKS</sequence>
<evidence type="ECO:0000256" key="1">
    <source>
        <dbReference type="SAM" id="Phobius"/>
    </source>
</evidence>
<feature type="domain" description="O-acyltransferase WSD1 C-terminal" evidence="2">
    <location>
        <begin position="1"/>
        <end position="71"/>
    </location>
</feature>
<dbReference type="EMBL" id="JAVXUP010000053">
    <property type="protein sequence ID" value="KAK3040473.1"/>
    <property type="molecule type" value="Genomic_DNA"/>
</dbReference>
<evidence type="ECO:0000313" key="4">
    <source>
        <dbReference type="Proteomes" id="UP001188597"/>
    </source>
</evidence>
<keyword evidence="1" id="KW-0472">Membrane</keyword>
<reference evidence="3" key="1">
    <citation type="submission" date="2022-12" db="EMBL/GenBank/DDBJ databases">
        <title>Draft genome assemblies for two species of Escallonia (Escalloniales).</title>
        <authorList>
            <person name="Chanderbali A."/>
            <person name="Dervinis C."/>
            <person name="Anghel I."/>
            <person name="Soltis D."/>
            <person name="Soltis P."/>
            <person name="Zapata F."/>
        </authorList>
    </citation>
    <scope>NUCLEOTIDE SEQUENCE</scope>
    <source>
        <strain evidence="3">UCBG64.0493</strain>
        <tissue evidence="3">Leaf</tissue>
    </source>
</reference>
<name>A0AA88X5W2_9ASTE</name>
<dbReference type="Proteomes" id="UP001188597">
    <property type="component" value="Unassembled WGS sequence"/>
</dbReference>
<comment type="caution">
    <text evidence="3">The sequence shown here is derived from an EMBL/GenBank/DDBJ whole genome shotgun (WGS) entry which is preliminary data.</text>
</comment>
<organism evidence="3 4">
    <name type="scientific">Escallonia herrerae</name>
    <dbReference type="NCBI Taxonomy" id="1293975"/>
    <lineage>
        <taxon>Eukaryota</taxon>
        <taxon>Viridiplantae</taxon>
        <taxon>Streptophyta</taxon>
        <taxon>Embryophyta</taxon>
        <taxon>Tracheophyta</taxon>
        <taxon>Spermatophyta</taxon>
        <taxon>Magnoliopsida</taxon>
        <taxon>eudicotyledons</taxon>
        <taxon>Gunneridae</taxon>
        <taxon>Pentapetalae</taxon>
        <taxon>asterids</taxon>
        <taxon>campanulids</taxon>
        <taxon>Escalloniales</taxon>
        <taxon>Escalloniaceae</taxon>
        <taxon>Escallonia</taxon>
    </lineage>
</organism>
<accession>A0AA88X5W2</accession>
<evidence type="ECO:0000313" key="3">
    <source>
        <dbReference type="EMBL" id="KAK3040473.1"/>
    </source>
</evidence>
<proteinExistence type="predicted"/>
<gene>
    <name evidence="3" type="ORF">RJ639_028758</name>
</gene>
<protein>
    <recommendedName>
        <fullName evidence="2">O-acyltransferase WSD1 C-terminal domain-containing protein</fullName>
    </recommendedName>
</protein>
<dbReference type="InterPro" id="IPR009721">
    <property type="entry name" value="O-acyltransferase_WSD1_C"/>
</dbReference>
<dbReference type="Pfam" id="PF06974">
    <property type="entry name" value="WS_DGAT_C"/>
    <property type="match status" value="1"/>
</dbReference>